<dbReference type="AlphaFoldDB" id="A0A9N9YZ37"/>
<feature type="domain" description="WSC" evidence="3">
    <location>
        <begin position="37"/>
        <end position="129"/>
    </location>
</feature>
<proteinExistence type="predicted"/>
<dbReference type="EMBL" id="CABFOC020000011">
    <property type="protein sequence ID" value="CAH0045177.1"/>
    <property type="molecule type" value="Genomic_DNA"/>
</dbReference>
<evidence type="ECO:0000256" key="2">
    <source>
        <dbReference type="SAM" id="SignalP"/>
    </source>
</evidence>
<feature type="compositionally biased region" description="Low complexity" evidence="1">
    <location>
        <begin position="146"/>
        <end position="165"/>
    </location>
</feature>
<feature type="chain" id="PRO_5040352606" description="WSC domain-containing protein" evidence="2">
    <location>
        <begin position="20"/>
        <end position="228"/>
    </location>
</feature>
<evidence type="ECO:0000313" key="5">
    <source>
        <dbReference type="Proteomes" id="UP000775872"/>
    </source>
</evidence>
<name>A0A9N9YZ37_9HYPO</name>
<organism evidence="4 5">
    <name type="scientific">Clonostachys solani</name>
    <dbReference type="NCBI Taxonomy" id="160281"/>
    <lineage>
        <taxon>Eukaryota</taxon>
        <taxon>Fungi</taxon>
        <taxon>Dikarya</taxon>
        <taxon>Ascomycota</taxon>
        <taxon>Pezizomycotina</taxon>
        <taxon>Sordariomycetes</taxon>
        <taxon>Hypocreomycetidae</taxon>
        <taxon>Hypocreales</taxon>
        <taxon>Bionectriaceae</taxon>
        <taxon>Clonostachys</taxon>
    </lineage>
</organism>
<dbReference type="InterPro" id="IPR002889">
    <property type="entry name" value="WSC_carb-bd"/>
</dbReference>
<feature type="region of interest" description="Disordered" evidence="1">
    <location>
        <begin position="182"/>
        <end position="211"/>
    </location>
</feature>
<dbReference type="OrthoDB" id="5151526at2759"/>
<dbReference type="Pfam" id="PF01822">
    <property type="entry name" value="WSC"/>
    <property type="match status" value="1"/>
</dbReference>
<dbReference type="SMART" id="SM00321">
    <property type="entry name" value="WSC"/>
    <property type="match status" value="1"/>
</dbReference>
<protein>
    <recommendedName>
        <fullName evidence="3">WSC domain-containing protein</fullName>
    </recommendedName>
</protein>
<feature type="region of interest" description="Disordered" evidence="1">
    <location>
        <begin position="136"/>
        <end position="165"/>
    </location>
</feature>
<reference evidence="4 5" key="2">
    <citation type="submission" date="2021-10" db="EMBL/GenBank/DDBJ databases">
        <authorList>
            <person name="Piombo E."/>
        </authorList>
    </citation>
    <scope>NUCLEOTIDE SEQUENCE [LARGE SCALE GENOMIC DNA]</scope>
</reference>
<evidence type="ECO:0000259" key="3">
    <source>
        <dbReference type="PROSITE" id="PS51212"/>
    </source>
</evidence>
<sequence>MQFSILSAGLVLLAPLASAASDLGPTQAAKESPKLGVPTSQGCFKSSKGLKDANIKETQASSGMCREACQALSKPVFALSEGTTCYCGDSYPPKADLTDDSACDTACLAYPLEACGNLDGTAFSVWNTGDKISVPFNDGGDDDDSSSTASGSKTATSTSGSGSKTAVSTSVITGAVESATGLATAASEGTETPSSTESAAVATSSIPSSGSKSLMGAGVAILVAALAV</sequence>
<reference evidence="5" key="1">
    <citation type="submission" date="2019-06" db="EMBL/GenBank/DDBJ databases">
        <authorList>
            <person name="Broberg M."/>
        </authorList>
    </citation>
    <scope>NUCLEOTIDE SEQUENCE [LARGE SCALE GENOMIC DNA]</scope>
</reference>
<gene>
    <name evidence="4" type="ORF">CSOL1703_00010922</name>
</gene>
<accession>A0A9N9YZ37</accession>
<feature type="compositionally biased region" description="Low complexity" evidence="1">
    <location>
        <begin position="183"/>
        <end position="205"/>
    </location>
</feature>
<dbReference type="Proteomes" id="UP000775872">
    <property type="component" value="Unassembled WGS sequence"/>
</dbReference>
<dbReference type="PROSITE" id="PS51212">
    <property type="entry name" value="WSC"/>
    <property type="match status" value="1"/>
</dbReference>
<feature type="signal peptide" evidence="2">
    <location>
        <begin position="1"/>
        <end position="19"/>
    </location>
</feature>
<evidence type="ECO:0000313" key="4">
    <source>
        <dbReference type="EMBL" id="CAH0045177.1"/>
    </source>
</evidence>
<keyword evidence="5" id="KW-1185">Reference proteome</keyword>
<keyword evidence="2" id="KW-0732">Signal</keyword>
<comment type="caution">
    <text evidence="4">The sequence shown here is derived from an EMBL/GenBank/DDBJ whole genome shotgun (WGS) entry which is preliminary data.</text>
</comment>
<evidence type="ECO:0000256" key="1">
    <source>
        <dbReference type="SAM" id="MobiDB-lite"/>
    </source>
</evidence>